<dbReference type="EC" id="2.7.1.67" evidence="2"/>
<feature type="region of interest" description="Disordered" evidence="9">
    <location>
        <begin position="705"/>
        <end position="795"/>
    </location>
</feature>
<dbReference type="Proteomes" id="UP000794436">
    <property type="component" value="Unassembled WGS sequence"/>
</dbReference>
<keyword evidence="6" id="KW-0418">Kinase</keyword>
<dbReference type="Gene3D" id="3.30.1010.10">
    <property type="entry name" value="Phosphatidylinositol 3-kinase Catalytic Subunit, Chain A, domain 4"/>
    <property type="match status" value="1"/>
</dbReference>
<reference evidence="13" key="1">
    <citation type="submission" date="2019-03" db="EMBL/GenBank/DDBJ databases">
        <title>Long read genome sequence of the mycoparasitic Pythium oligandrum ATCC 38472 isolated from sugarbeet rhizosphere.</title>
        <authorList>
            <person name="Gaulin E."/>
        </authorList>
    </citation>
    <scope>NUCLEOTIDE SEQUENCE</scope>
    <source>
        <strain evidence="13">ATCC 38472_TT</strain>
    </source>
</reference>
<dbReference type="InterPro" id="IPR011009">
    <property type="entry name" value="Kinase-like_dom_sf"/>
</dbReference>
<evidence type="ECO:0000256" key="2">
    <source>
        <dbReference type="ARBA" id="ARBA00012169"/>
    </source>
</evidence>
<dbReference type="InterPro" id="IPR057754">
    <property type="entry name" value="PI4-kinase_beta/PIK1_cat"/>
</dbReference>
<dbReference type="CDD" id="cd15760">
    <property type="entry name" value="FYVE_scVPS27p_like"/>
    <property type="match status" value="1"/>
</dbReference>
<dbReference type="GO" id="GO:0005737">
    <property type="term" value="C:cytoplasm"/>
    <property type="evidence" value="ECO:0007669"/>
    <property type="project" value="TreeGrafter"/>
</dbReference>
<evidence type="ECO:0000256" key="7">
    <source>
        <dbReference type="ARBA" id="ARBA00022833"/>
    </source>
</evidence>
<sequence>MADAKASADALPSAVQVQVREHDEDVQAMPPALSIADLAVDTDASVTSVALSRAVSTSSTSAASPSVADTAAAVAAKVEVDGFGVKGFLSMRDEGVTYHRMKRYYCRSVGVNFYRFNSRESASAMINAVFSAEIERIEPWDGRGLFHTYRHSFKLYFTNGAVFNADADNEDDKSAWIEYIDTAIKGATHAKQRWHAVTGESPEILVLTTGGLAFVDANAAGSSPKFKNQPTCGHPTCSAKFESAGKRQHHCRNCGGSVCSDHSSRFAVLRHYQMNDAVRLCTNCYRVQRFIVWLSMLVQRLSMAQVEAVKPRALTPAEQEEMDALDGLLSDPLVGISDVIQILHLHRQGPDAAYSAAVDKLLSLSATNLMDFEFFLPQIFHMWLTLDWTTNTVKAALLFRVVNHAARLHVRFATSLYWLARASVDDSCGWGFGQSELSIPDYLFRKMSICKLLMVNLEQLIFKKEWRFEADNDIPASELQTSMIRCLFDRLSSLLGDDNLKPSVSYGPVCEAVGALAIPREYLDEWVHTSLKTAEDESTEKENRQIFQTQLQFIQELCDMTERLRKITPEERKPALRTELAQLTLPDNSFCPLGSCEDALLRFLTIVRDEGTVFTTKARAPTLIFFEVERLSSFDGKNPWLQRAVAPEMTYDDFDGEEDVGRQSNAVMGGRQSMPYRQSEDGFRAMNAIEMATSSAIAQALPQEALDEDGADDRTSEAIKFKRSDSRGVQKHRTSLAGLGPEPIDDDEDEDDGEVDIDEDSDEDEDDSEADDEDDDDDNETRDRVPSNPRPSLITMARDVRRRSGSLMAMSRPSLDSLMSVYTETMKKSRRKRSISEGNEKKLVNIVYGDLRPTRHEFEKFTADQLMTMAQNLEQSIRESNPSAQDMFSGLDILTWMKKTEIVVDEAHAQWLAEEMLTSGVLERVNVDGPKSKTQFVPTAEAMYQLKEDAKTKSIPPASASSPSAGKAQSPQENDAIVIERRSSAPGRMDSFSHELPSERTVASQSSRPPHPTTPHLGSSVSTISQSRRLISPRKTANFSQSSIADAIGGNFSSGMSPRATETRSSQFRDSSVIGSGNDEQRSVVSTSHASSLLNRFQPEVTTAALESIEQALEQHVFNQPALGSSEHLRQDLRALREQLEIVSEYVTERKKRRHQAVESAFGESFEEKRERLRKSSRHVHLSLSDDWDCVAFIVKSNDDLRQEVLCLQLIRQFEDIFQAAELPLRLLPYRIIATSASTGMIEYIKNATSLDGLKKRPGYTTLANHFIKTYGNPETGPYKAAMANYVRSMAAYSLVCYFLQIKDRHNGNIMIDSEGHVVHIDFGFILGIAPGGRFSLETAPFKLTAEMVDAMGGTQSEYFKAYVILLIQGFLALQQHADTILLMIAIMAQESSCPCFLSQNPRDVLNTTKHLFKLHMNQNQVIKHVLSLVRRSHRSYRTRQYDVFQKLTNGILP</sequence>
<comment type="caution">
    <text evidence="13">The sequence shown here is derived from an EMBL/GenBank/DDBJ whole genome shotgun (WGS) entry which is preliminary data.</text>
</comment>
<dbReference type="InterPro" id="IPR013083">
    <property type="entry name" value="Znf_RING/FYVE/PHD"/>
</dbReference>
<gene>
    <name evidence="13" type="ORF">Poli38472_005964</name>
</gene>
<dbReference type="GO" id="GO:0008270">
    <property type="term" value="F:zinc ion binding"/>
    <property type="evidence" value="ECO:0007669"/>
    <property type="project" value="UniProtKB-KW"/>
</dbReference>
<keyword evidence="14" id="KW-1185">Reference proteome</keyword>
<evidence type="ECO:0000256" key="9">
    <source>
        <dbReference type="SAM" id="MobiDB-lite"/>
    </source>
</evidence>
<dbReference type="InterPro" id="IPR017455">
    <property type="entry name" value="Znf_FYVE-rel"/>
</dbReference>
<comment type="catalytic activity">
    <reaction evidence="1">
        <text>a 1,2-diacyl-sn-glycero-3-phospho-(1D-myo-inositol) + ATP = a 1,2-diacyl-sn-glycero-3-phospho-(1D-myo-inositol 4-phosphate) + ADP + H(+)</text>
        <dbReference type="Rhea" id="RHEA:19877"/>
        <dbReference type="ChEBI" id="CHEBI:15378"/>
        <dbReference type="ChEBI" id="CHEBI:30616"/>
        <dbReference type="ChEBI" id="CHEBI:57880"/>
        <dbReference type="ChEBI" id="CHEBI:58178"/>
        <dbReference type="ChEBI" id="CHEBI:456216"/>
        <dbReference type="EC" id="2.7.1.67"/>
    </reaction>
</comment>
<dbReference type="FunFam" id="1.10.1070.11:FF:000016">
    <property type="entry name" value="PIK1p Phosphatidylinositol 4-kinase"/>
    <property type="match status" value="1"/>
</dbReference>
<feature type="compositionally biased region" description="Acidic residues" evidence="9">
    <location>
        <begin position="743"/>
        <end position="780"/>
    </location>
</feature>
<evidence type="ECO:0000256" key="3">
    <source>
        <dbReference type="ARBA" id="ARBA00022679"/>
    </source>
</evidence>
<feature type="compositionally biased region" description="Basic and acidic residues" evidence="9">
    <location>
        <begin position="712"/>
        <end position="728"/>
    </location>
</feature>
<evidence type="ECO:0000313" key="13">
    <source>
        <dbReference type="EMBL" id="TMW68496.1"/>
    </source>
</evidence>
<dbReference type="GO" id="GO:0004430">
    <property type="term" value="F:1-phosphatidylinositol 4-kinase activity"/>
    <property type="evidence" value="ECO:0007669"/>
    <property type="project" value="UniProtKB-EC"/>
</dbReference>
<dbReference type="GO" id="GO:0016020">
    <property type="term" value="C:membrane"/>
    <property type="evidence" value="ECO:0007669"/>
    <property type="project" value="TreeGrafter"/>
</dbReference>
<evidence type="ECO:0000313" key="14">
    <source>
        <dbReference type="Proteomes" id="UP000794436"/>
    </source>
</evidence>
<dbReference type="EMBL" id="SPLM01000002">
    <property type="protein sequence ID" value="TMW68496.1"/>
    <property type="molecule type" value="Genomic_DNA"/>
</dbReference>
<dbReference type="GO" id="GO:0048015">
    <property type="term" value="P:phosphatidylinositol-mediated signaling"/>
    <property type="evidence" value="ECO:0007669"/>
    <property type="project" value="TreeGrafter"/>
</dbReference>
<dbReference type="OrthoDB" id="10264149at2759"/>
<dbReference type="PANTHER" id="PTHR10048">
    <property type="entry name" value="PHOSPHATIDYLINOSITOL KINASE"/>
    <property type="match status" value="1"/>
</dbReference>
<dbReference type="InterPro" id="IPR018936">
    <property type="entry name" value="PI3/4_kinase_CS"/>
</dbReference>
<evidence type="ECO:0000256" key="1">
    <source>
        <dbReference type="ARBA" id="ARBA00001686"/>
    </source>
</evidence>
<dbReference type="GO" id="GO:0046854">
    <property type="term" value="P:phosphatidylinositol phosphate biosynthetic process"/>
    <property type="evidence" value="ECO:0007669"/>
    <property type="project" value="InterPro"/>
</dbReference>
<keyword evidence="5 8" id="KW-0863">Zinc-finger</keyword>
<dbReference type="InterPro" id="IPR011011">
    <property type="entry name" value="Znf_FYVE_PHD"/>
</dbReference>
<dbReference type="PROSITE" id="PS50178">
    <property type="entry name" value="ZF_FYVE"/>
    <property type="match status" value="1"/>
</dbReference>
<accession>A0A8K1CRI8</accession>
<feature type="compositionally biased region" description="Polar residues" evidence="9">
    <location>
        <begin position="1016"/>
        <end position="1044"/>
    </location>
</feature>
<dbReference type="InterPro" id="IPR000403">
    <property type="entry name" value="PI3/4_kinase_cat_dom"/>
</dbReference>
<dbReference type="SUPFAM" id="SSF57903">
    <property type="entry name" value="FYVE/PHD zinc finger"/>
    <property type="match status" value="1"/>
</dbReference>
<evidence type="ECO:0000256" key="8">
    <source>
        <dbReference type="PROSITE-ProRule" id="PRU00091"/>
    </source>
</evidence>
<evidence type="ECO:0000259" key="10">
    <source>
        <dbReference type="PROSITE" id="PS50178"/>
    </source>
</evidence>
<protein>
    <recommendedName>
        <fullName evidence="2">1-phosphatidylinositol 4-kinase</fullName>
        <ecNumber evidence="2">2.7.1.67</ecNumber>
    </recommendedName>
</protein>
<feature type="compositionally biased region" description="Low complexity" evidence="9">
    <location>
        <begin position="953"/>
        <end position="971"/>
    </location>
</feature>
<dbReference type="Pfam" id="PF01363">
    <property type="entry name" value="FYVE"/>
    <property type="match status" value="1"/>
</dbReference>
<dbReference type="InterPro" id="IPR000591">
    <property type="entry name" value="DEP_dom"/>
</dbReference>
<evidence type="ECO:0000256" key="6">
    <source>
        <dbReference type="ARBA" id="ARBA00022777"/>
    </source>
</evidence>
<dbReference type="InterPro" id="IPR016024">
    <property type="entry name" value="ARM-type_fold"/>
</dbReference>
<keyword evidence="4" id="KW-0479">Metal-binding</keyword>
<dbReference type="SUPFAM" id="SSF56112">
    <property type="entry name" value="Protein kinase-like (PK-like)"/>
    <property type="match status" value="1"/>
</dbReference>
<feature type="domain" description="PI3K/PI4K catalytic" evidence="12">
    <location>
        <begin position="1167"/>
        <end position="1438"/>
    </location>
</feature>
<name>A0A8K1CRI8_PYTOL</name>
<dbReference type="SUPFAM" id="SSF50729">
    <property type="entry name" value="PH domain-like"/>
    <property type="match status" value="1"/>
</dbReference>
<dbReference type="InterPro" id="IPR000306">
    <property type="entry name" value="Znf_FYVE"/>
</dbReference>
<dbReference type="SMART" id="SM00064">
    <property type="entry name" value="FYVE"/>
    <property type="match status" value="1"/>
</dbReference>
<dbReference type="SMART" id="SM00146">
    <property type="entry name" value="PI3Kc"/>
    <property type="match status" value="1"/>
</dbReference>
<feature type="region of interest" description="Disordered" evidence="9">
    <location>
        <begin position="986"/>
        <end position="1087"/>
    </location>
</feature>
<dbReference type="PANTHER" id="PTHR10048:SF22">
    <property type="entry name" value="PHOSPHATIDYLINOSITOL 4-KINASE BETA"/>
    <property type="match status" value="1"/>
</dbReference>
<dbReference type="CDD" id="cd05168">
    <property type="entry name" value="PI4Kc_III_beta"/>
    <property type="match status" value="1"/>
</dbReference>
<feature type="domain" description="FYVE-type" evidence="10">
    <location>
        <begin position="237"/>
        <end position="289"/>
    </location>
</feature>
<keyword evidence="3" id="KW-0808">Transferase</keyword>
<dbReference type="InterPro" id="IPR036940">
    <property type="entry name" value="PI3/4_kinase_cat_sf"/>
</dbReference>
<organism evidence="13 14">
    <name type="scientific">Pythium oligandrum</name>
    <name type="common">Mycoparasitic fungus</name>
    <dbReference type="NCBI Taxonomy" id="41045"/>
    <lineage>
        <taxon>Eukaryota</taxon>
        <taxon>Sar</taxon>
        <taxon>Stramenopiles</taxon>
        <taxon>Oomycota</taxon>
        <taxon>Peronosporomycetes</taxon>
        <taxon>Pythiales</taxon>
        <taxon>Pythiaceae</taxon>
        <taxon>Pythium</taxon>
    </lineage>
</organism>
<evidence type="ECO:0000256" key="5">
    <source>
        <dbReference type="ARBA" id="ARBA00022771"/>
    </source>
</evidence>
<dbReference type="InterPro" id="IPR015433">
    <property type="entry name" value="PI3/4_kinase"/>
</dbReference>
<dbReference type="PROSITE" id="PS50290">
    <property type="entry name" value="PI3_4_KINASE_3"/>
    <property type="match status" value="1"/>
</dbReference>
<dbReference type="Gene3D" id="2.30.29.30">
    <property type="entry name" value="Pleckstrin-homology domain (PH domain)/Phosphotyrosine-binding domain (PTB)"/>
    <property type="match status" value="1"/>
</dbReference>
<evidence type="ECO:0000259" key="12">
    <source>
        <dbReference type="PROSITE" id="PS50290"/>
    </source>
</evidence>
<feature type="region of interest" description="Disordered" evidence="9">
    <location>
        <begin position="950"/>
        <end position="974"/>
    </location>
</feature>
<evidence type="ECO:0000259" key="11">
    <source>
        <dbReference type="PROSITE" id="PS50186"/>
    </source>
</evidence>
<feature type="domain" description="DEP" evidence="11">
    <location>
        <begin position="888"/>
        <end position="948"/>
    </location>
</feature>
<dbReference type="PROSITE" id="PS50186">
    <property type="entry name" value="DEP"/>
    <property type="match status" value="1"/>
</dbReference>
<dbReference type="SUPFAM" id="SSF48371">
    <property type="entry name" value="ARM repeat"/>
    <property type="match status" value="1"/>
</dbReference>
<feature type="compositionally biased region" description="Polar residues" evidence="9">
    <location>
        <begin position="1063"/>
        <end position="1075"/>
    </location>
</feature>
<keyword evidence="7" id="KW-0862">Zinc</keyword>
<dbReference type="Gene3D" id="1.10.1070.11">
    <property type="entry name" value="Phosphatidylinositol 3-/4-kinase, catalytic domain"/>
    <property type="match status" value="1"/>
</dbReference>
<proteinExistence type="predicted"/>
<dbReference type="PROSITE" id="PS00915">
    <property type="entry name" value="PI3_4_KINASE_1"/>
    <property type="match status" value="1"/>
</dbReference>
<dbReference type="Gene3D" id="3.30.40.10">
    <property type="entry name" value="Zinc/RING finger domain, C3HC4 (zinc finger)"/>
    <property type="match status" value="1"/>
</dbReference>
<dbReference type="Pfam" id="PF00454">
    <property type="entry name" value="PI3_PI4_kinase"/>
    <property type="match status" value="1"/>
</dbReference>
<evidence type="ECO:0000256" key="4">
    <source>
        <dbReference type="ARBA" id="ARBA00022723"/>
    </source>
</evidence>
<dbReference type="InterPro" id="IPR011993">
    <property type="entry name" value="PH-like_dom_sf"/>
</dbReference>